<organism evidence="1 2">
    <name type="scientific">Racocetra persica</name>
    <dbReference type="NCBI Taxonomy" id="160502"/>
    <lineage>
        <taxon>Eukaryota</taxon>
        <taxon>Fungi</taxon>
        <taxon>Fungi incertae sedis</taxon>
        <taxon>Mucoromycota</taxon>
        <taxon>Glomeromycotina</taxon>
        <taxon>Glomeromycetes</taxon>
        <taxon>Diversisporales</taxon>
        <taxon>Gigasporaceae</taxon>
        <taxon>Racocetra</taxon>
    </lineage>
</organism>
<accession>A0ACA9S474</accession>
<reference evidence="1" key="1">
    <citation type="submission" date="2021-06" db="EMBL/GenBank/DDBJ databases">
        <authorList>
            <person name="Kallberg Y."/>
            <person name="Tangrot J."/>
            <person name="Rosling A."/>
        </authorList>
    </citation>
    <scope>NUCLEOTIDE SEQUENCE</scope>
    <source>
        <strain evidence="1">MA461A</strain>
    </source>
</reference>
<keyword evidence="2" id="KW-1185">Reference proteome</keyword>
<dbReference type="EMBL" id="CAJVQC010084610">
    <property type="protein sequence ID" value="CAG8821219.1"/>
    <property type="molecule type" value="Genomic_DNA"/>
</dbReference>
<evidence type="ECO:0000313" key="2">
    <source>
        <dbReference type="Proteomes" id="UP000789920"/>
    </source>
</evidence>
<comment type="caution">
    <text evidence="1">The sequence shown here is derived from an EMBL/GenBank/DDBJ whole genome shotgun (WGS) entry which is preliminary data.</text>
</comment>
<feature type="non-terminal residue" evidence="1">
    <location>
        <position position="1"/>
    </location>
</feature>
<protein>
    <submittedName>
        <fullName evidence="1">10025_t:CDS:1</fullName>
    </submittedName>
</protein>
<feature type="non-terminal residue" evidence="1">
    <location>
        <position position="163"/>
    </location>
</feature>
<gene>
    <name evidence="1" type="ORF">RPERSI_LOCUS25534</name>
</gene>
<sequence>DHAVELARILINLRDILELKEFEENRQAAVVALVCGSPKITVPFIIQQFFETRYSLSDKLMILSALSSAAKELSGLQIEEGIPAKKEISSVDLITQSTNDLGLITKNALSKPAPDKIRWLSRRPKVEYARLNSTKKNRFNELAAKTFFFPLLAGFWVWSRNRL</sequence>
<evidence type="ECO:0000313" key="1">
    <source>
        <dbReference type="EMBL" id="CAG8821219.1"/>
    </source>
</evidence>
<proteinExistence type="predicted"/>
<name>A0ACA9S474_9GLOM</name>
<dbReference type="Proteomes" id="UP000789920">
    <property type="component" value="Unassembled WGS sequence"/>
</dbReference>